<dbReference type="SUPFAM" id="SSF52200">
    <property type="entry name" value="Toll/Interleukin receptor TIR domain"/>
    <property type="match status" value="1"/>
</dbReference>
<protein>
    <submittedName>
        <fullName evidence="2">TIR domain-containing protein</fullName>
    </submittedName>
</protein>
<dbReference type="GO" id="GO:0007165">
    <property type="term" value="P:signal transduction"/>
    <property type="evidence" value="ECO:0007669"/>
    <property type="project" value="InterPro"/>
</dbReference>
<dbReference type="GeneID" id="89509075"/>
<dbReference type="InterPro" id="IPR000157">
    <property type="entry name" value="TIR_dom"/>
</dbReference>
<evidence type="ECO:0000313" key="2">
    <source>
        <dbReference type="EMBL" id="SHH08479.1"/>
    </source>
</evidence>
<feature type="domain" description="TIR" evidence="1">
    <location>
        <begin position="1"/>
        <end position="134"/>
    </location>
</feature>
<evidence type="ECO:0000313" key="3">
    <source>
        <dbReference type="Proteomes" id="UP000184278"/>
    </source>
</evidence>
<dbReference type="Pfam" id="PF13676">
    <property type="entry name" value="TIR_2"/>
    <property type="match status" value="1"/>
</dbReference>
<dbReference type="OrthoDB" id="9810385at2"/>
<accession>A0A1M5Q414</accession>
<dbReference type="AlphaFoldDB" id="A0A1M5Q414"/>
<sequence>MKVFISHKQEDSNIANNISVELSKCNVPFYLDVLDDITEDGKALTDHIKENLNSCTDIIVVMSPNTYKSQWVPFEVGMSAQRDMPTATFLEKNIKLPDFLDYWPRLKTLSDIHKYIDTKKQIDEKYARNRYGGIFENAENRSLTKTEMFYRALKENL</sequence>
<dbReference type="EMBL" id="FQXK01000003">
    <property type="protein sequence ID" value="SHH08479.1"/>
    <property type="molecule type" value="Genomic_DNA"/>
</dbReference>
<gene>
    <name evidence="2" type="ORF">SAMN02745229_00182</name>
</gene>
<proteinExistence type="predicted"/>
<dbReference type="Gene3D" id="3.40.50.10140">
    <property type="entry name" value="Toll/interleukin-1 receptor homology (TIR) domain"/>
    <property type="match status" value="1"/>
</dbReference>
<organism evidence="2 3">
    <name type="scientific">Butyrivibrio fibrisolvens DSM 3071</name>
    <dbReference type="NCBI Taxonomy" id="1121131"/>
    <lineage>
        <taxon>Bacteria</taxon>
        <taxon>Bacillati</taxon>
        <taxon>Bacillota</taxon>
        <taxon>Clostridia</taxon>
        <taxon>Lachnospirales</taxon>
        <taxon>Lachnospiraceae</taxon>
        <taxon>Butyrivibrio</taxon>
    </lineage>
</organism>
<name>A0A1M5Q414_BUTFI</name>
<keyword evidence="3" id="KW-1185">Reference proteome</keyword>
<reference evidence="3" key="1">
    <citation type="submission" date="2016-11" db="EMBL/GenBank/DDBJ databases">
        <authorList>
            <person name="Varghese N."/>
            <person name="Submissions S."/>
        </authorList>
    </citation>
    <scope>NUCLEOTIDE SEQUENCE [LARGE SCALE GENOMIC DNA]</scope>
    <source>
        <strain evidence="3">DSM 3071</strain>
    </source>
</reference>
<evidence type="ECO:0000259" key="1">
    <source>
        <dbReference type="PROSITE" id="PS50104"/>
    </source>
</evidence>
<dbReference type="PROSITE" id="PS50104">
    <property type="entry name" value="TIR"/>
    <property type="match status" value="1"/>
</dbReference>
<dbReference type="Proteomes" id="UP000184278">
    <property type="component" value="Unassembled WGS sequence"/>
</dbReference>
<dbReference type="STRING" id="1121131.SAMN02745229_00182"/>
<dbReference type="InterPro" id="IPR035897">
    <property type="entry name" value="Toll_tir_struct_dom_sf"/>
</dbReference>
<dbReference type="RefSeq" id="WP_073384755.1">
    <property type="nucleotide sequence ID" value="NZ_FQXK01000003.1"/>
</dbReference>